<dbReference type="HOGENOM" id="CLU_3016268_0_0_1"/>
<organism evidence="2 3">
    <name type="scientific">Daphnia pulex</name>
    <name type="common">Water flea</name>
    <dbReference type="NCBI Taxonomy" id="6669"/>
    <lineage>
        <taxon>Eukaryota</taxon>
        <taxon>Metazoa</taxon>
        <taxon>Ecdysozoa</taxon>
        <taxon>Arthropoda</taxon>
        <taxon>Crustacea</taxon>
        <taxon>Branchiopoda</taxon>
        <taxon>Diplostraca</taxon>
        <taxon>Cladocera</taxon>
        <taxon>Anomopoda</taxon>
        <taxon>Daphniidae</taxon>
        <taxon>Daphnia</taxon>
    </lineage>
</organism>
<evidence type="ECO:0000313" key="2">
    <source>
        <dbReference type="EMBL" id="EFX69860.1"/>
    </source>
</evidence>
<dbReference type="EMBL" id="GL732629">
    <property type="protein sequence ID" value="EFX69860.1"/>
    <property type="molecule type" value="Genomic_DNA"/>
</dbReference>
<reference evidence="2 3" key="1">
    <citation type="journal article" date="2011" name="Science">
        <title>The ecoresponsive genome of Daphnia pulex.</title>
        <authorList>
            <person name="Colbourne J.K."/>
            <person name="Pfrender M.E."/>
            <person name="Gilbert D."/>
            <person name="Thomas W.K."/>
            <person name="Tucker A."/>
            <person name="Oakley T.H."/>
            <person name="Tokishita S."/>
            <person name="Aerts A."/>
            <person name="Arnold G.J."/>
            <person name="Basu M.K."/>
            <person name="Bauer D.J."/>
            <person name="Caceres C.E."/>
            <person name="Carmel L."/>
            <person name="Casola C."/>
            <person name="Choi J.H."/>
            <person name="Detter J.C."/>
            <person name="Dong Q."/>
            <person name="Dusheyko S."/>
            <person name="Eads B.D."/>
            <person name="Frohlich T."/>
            <person name="Geiler-Samerotte K.A."/>
            <person name="Gerlach D."/>
            <person name="Hatcher P."/>
            <person name="Jogdeo S."/>
            <person name="Krijgsveld J."/>
            <person name="Kriventseva E.V."/>
            <person name="Kultz D."/>
            <person name="Laforsch C."/>
            <person name="Lindquist E."/>
            <person name="Lopez J."/>
            <person name="Manak J.R."/>
            <person name="Muller J."/>
            <person name="Pangilinan J."/>
            <person name="Patwardhan R.P."/>
            <person name="Pitluck S."/>
            <person name="Pritham E.J."/>
            <person name="Rechtsteiner A."/>
            <person name="Rho M."/>
            <person name="Rogozin I.B."/>
            <person name="Sakarya O."/>
            <person name="Salamov A."/>
            <person name="Schaack S."/>
            <person name="Shapiro H."/>
            <person name="Shiga Y."/>
            <person name="Skalitzky C."/>
            <person name="Smith Z."/>
            <person name="Souvorov A."/>
            <person name="Sung W."/>
            <person name="Tang Z."/>
            <person name="Tsuchiya D."/>
            <person name="Tu H."/>
            <person name="Vos H."/>
            <person name="Wang M."/>
            <person name="Wolf Y.I."/>
            <person name="Yamagata H."/>
            <person name="Yamada T."/>
            <person name="Ye Y."/>
            <person name="Shaw J.R."/>
            <person name="Andrews J."/>
            <person name="Crease T.J."/>
            <person name="Tang H."/>
            <person name="Lucas S.M."/>
            <person name="Robertson H.M."/>
            <person name="Bork P."/>
            <person name="Koonin E.V."/>
            <person name="Zdobnov E.M."/>
            <person name="Grigoriev I.V."/>
            <person name="Lynch M."/>
            <person name="Boore J.L."/>
        </authorList>
    </citation>
    <scope>NUCLEOTIDE SEQUENCE [LARGE SCALE GENOMIC DNA]</scope>
</reference>
<keyword evidence="3" id="KW-1185">Reference proteome</keyword>
<accession>E9HEK0</accession>
<name>E9HEK0_DAPPU</name>
<keyword evidence="1" id="KW-0472">Membrane</keyword>
<dbReference type="KEGG" id="dpx:DAPPUDRAFT_300666"/>
<dbReference type="Proteomes" id="UP000000305">
    <property type="component" value="Unassembled WGS sequence"/>
</dbReference>
<dbReference type="AlphaFoldDB" id="E9HEK0"/>
<keyword evidence="1" id="KW-1133">Transmembrane helix</keyword>
<feature type="transmembrane region" description="Helical" evidence="1">
    <location>
        <begin position="34"/>
        <end position="55"/>
    </location>
</feature>
<evidence type="ECO:0000313" key="3">
    <source>
        <dbReference type="Proteomes" id="UP000000305"/>
    </source>
</evidence>
<gene>
    <name evidence="2" type="ORF">DAPPUDRAFT_300666</name>
</gene>
<keyword evidence="1" id="KW-0812">Transmembrane</keyword>
<dbReference type="InParanoid" id="E9HEK0"/>
<evidence type="ECO:0000256" key="1">
    <source>
        <dbReference type="SAM" id="Phobius"/>
    </source>
</evidence>
<protein>
    <submittedName>
        <fullName evidence="2">Uncharacterized protein</fullName>
    </submittedName>
</protein>
<proteinExistence type="predicted"/>
<sequence>MQKKSRCLSCPTTADGSRCRDESLFCSVFHPSFILFYIFIVSIDCECLVPLTIFFK</sequence>